<gene>
    <name evidence="1" type="ORF">HGB38_12895</name>
</gene>
<dbReference type="Gene3D" id="1.25.40.10">
    <property type="entry name" value="Tetratricopeptide repeat domain"/>
    <property type="match status" value="1"/>
</dbReference>
<organism evidence="1 2">
    <name type="scientific">Nocardia gamkensis</name>
    <dbReference type="NCBI Taxonomy" id="352869"/>
    <lineage>
        <taxon>Bacteria</taxon>
        <taxon>Bacillati</taxon>
        <taxon>Actinomycetota</taxon>
        <taxon>Actinomycetes</taxon>
        <taxon>Mycobacteriales</taxon>
        <taxon>Nocardiaceae</taxon>
        <taxon>Nocardia</taxon>
    </lineage>
</organism>
<dbReference type="InterPro" id="IPR011990">
    <property type="entry name" value="TPR-like_helical_dom_sf"/>
</dbReference>
<comment type="caution">
    <text evidence="1">The sequence shown here is derived from an EMBL/GenBank/DDBJ whole genome shotgun (WGS) entry which is preliminary data.</text>
</comment>
<dbReference type="SUPFAM" id="SSF48452">
    <property type="entry name" value="TPR-like"/>
    <property type="match status" value="1"/>
</dbReference>
<accession>A0A7X6R391</accession>
<dbReference type="AlphaFoldDB" id="A0A7X6R391"/>
<dbReference type="Proteomes" id="UP000540698">
    <property type="component" value="Unassembled WGS sequence"/>
</dbReference>
<evidence type="ECO:0008006" key="3">
    <source>
        <dbReference type="Google" id="ProtNLM"/>
    </source>
</evidence>
<dbReference type="EMBL" id="JAAXOS010000005">
    <property type="protein sequence ID" value="NKY27113.1"/>
    <property type="molecule type" value="Genomic_DNA"/>
</dbReference>
<name>A0A7X6R391_9NOCA</name>
<evidence type="ECO:0000313" key="1">
    <source>
        <dbReference type="EMBL" id="NKY27113.1"/>
    </source>
</evidence>
<protein>
    <recommendedName>
        <fullName evidence="3">Tetratricopeptide repeat protein</fullName>
    </recommendedName>
</protein>
<reference evidence="1 2" key="1">
    <citation type="submission" date="2020-04" db="EMBL/GenBank/DDBJ databases">
        <title>MicrobeNet Type strains.</title>
        <authorList>
            <person name="Nicholson A.C."/>
        </authorList>
    </citation>
    <scope>NUCLEOTIDE SEQUENCE [LARGE SCALE GENOMIC DNA]</scope>
    <source>
        <strain evidence="1 2">DSM 44956</strain>
    </source>
</reference>
<proteinExistence type="predicted"/>
<evidence type="ECO:0000313" key="2">
    <source>
        <dbReference type="Proteomes" id="UP000540698"/>
    </source>
</evidence>
<sequence>MSMDAAEISAALAHIYALPHGRTRTERLETLAAAAKTGTDRALEGRVLLELAQSYTYAGERDLVPVVYGRLLRVYDDHPAELGPMTHSVHWYLKWMTWGMIDNPAIPLATIDRWFDELDNRYRQRGYSLRPVLALRSELAREIGDTAAAAAWLAQAKAAARDSMSDCDACERSEWGVTSVYLGDDEAGLAQWKPVLDGDRSCAEEPHRVLAEALLPLVRTGRVAAARGAHLTGYPLVRHTEDLRPSVALHVEFCALTGNEARGLEILAEHASWLADSGADAGARLAFATGVCVLLRRLVALRLGDLPLADGTVESVRARLETEIGALCARYDARNGNSAVSLRAAARLAAEPLLERLPLGVRSTLPRAAHMPDGGPAADDFSGDRAGEVRRLAELGAARLADTPEEAEAHLREALALGTPVLTGEEAARLGAQLVIAIASQPDRELDLADAAVRAAARWEGLSEPDVLHHTVVAARAFHRAERHGEAVALFEQALAGGAIPYPPGELAVVRAQFGRSLDALGRPREAARQFLEGARLVEHDRERTKLHAELAWSAAGALEHCGQDDEAVAAYHRAAELWARLGAVAARAACLRSAAWLQVSPGADPEPWLTSMRTLTAELTVLAERSAEAAEELAHTREQLAGMLRIGGVPETSA</sequence>
<keyword evidence="2" id="KW-1185">Reference proteome</keyword>